<evidence type="ECO:0000256" key="2">
    <source>
        <dbReference type="ARBA" id="ARBA00022898"/>
    </source>
</evidence>
<evidence type="ECO:0000313" key="6">
    <source>
        <dbReference type="Proteomes" id="UP001494902"/>
    </source>
</evidence>
<dbReference type="PANTHER" id="PTHR11808">
    <property type="entry name" value="TRANS-SULFURATION ENZYME FAMILY MEMBER"/>
    <property type="match status" value="1"/>
</dbReference>
<dbReference type="Pfam" id="PF01053">
    <property type="entry name" value="Cys_Met_Meta_PP"/>
    <property type="match status" value="1"/>
</dbReference>
<dbReference type="InterPro" id="IPR015421">
    <property type="entry name" value="PyrdxlP-dep_Trfase_major"/>
</dbReference>
<gene>
    <name evidence="5" type="ORF">WIS52_00575</name>
</gene>
<accession>A0ABV1K5S1</accession>
<dbReference type="InterPro" id="IPR015422">
    <property type="entry name" value="PyrdxlP-dep_Trfase_small"/>
</dbReference>
<keyword evidence="5" id="KW-0456">Lyase</keyword>
<evidence type="ECO:0000256" key="4">
    <source>
        <dbReference type="SAM" id="MobiDB-lite"/>
    </source>
</evidence>
<dbReference type="PIRSF" id="PIRSF001434">
    <property type="entry name" value="CGS"/>
    <property type="match status" value="1"/>
</dbReference>
<comment type="caution">
    <text evidence="5">The sequence shown here is derived from an EMBL/GenBank/DDBJ whole genome shotgun (WGS) entry which is preliminary data.</text>
</comment>
<proteinExistence type="inferred from homology"/>
<dbReference type="InterPro" id="IPR015424">
    <property type="entry name" value="PyrdxlP-dep_Trfase"/>
</dbReference>
<dbReference type="NCBIfam" id="NF005758">
    <property type="entry name" value="PRK07582.1"/>
    <property type="match status" value="1"/>
</dbReference>
<dbReference type="EMBL" id="JBEDNQ010000001">
    <property type="protein sequence ID" value="MEQ3548947.1"/>
    <property type="molecule type" value="Genomic_DNA"/>
</dbReference>
<dbReference type="RefSeq" id="WP_349296040.1">
    <property type="nucleotide sequence ID" value="NZ_JBEDNQ010000001.1"/>
</dbReference>
<protein>
    <submittedName>
        <fullName evidence="5">Cystathionine gamma-lyase</fullName>
        <ecNumber evidence="5">4.4.1.1</ecNumber>
    </submittedName>
</protein>
<dbReference type="EC" id="4.4.1.1" evidence="5"/>
<keyword evidence="6" id="KW-1185">Reference proteome</keyword>
<dbReference type="SUPFAM" id="SSF53383">
    <property type="entry name" value="PLP-dependent transferases"/>
    <property type="match status" value="1"/>
</dbReference>
<dbReference type="Proteomes" id="UP001494902">
    <property type="component" value="Unassembled WGS sequence"/>
</dbReference>
<evidence type="ECO:0000313" key="5">
    <source>
        <dbReference type="EMBL" id="MEQ3548947.1"/>
    </source>
</evidence>
<dbReference type="Gene3D" id="3.40.640.10">
    <property type="entry name" value="Type I PLP-dependent aspartate aminotransferase-like (Major domain)"/>
    <property type="match status" value="1"/>
</dbReference>
<comment type="cofactor">
    <cofactor evidence="1 3">
        <name>pyridoxal 5'-phosphate</name>
        <dbReference type="ChEBI" id="CHEBI:597326"/>
    </cofactor>
</comment>
<feature type="region of interest" description="Disordered" evidence="4">
    <location>
        <begin position="1"/>
        <end position="24"/>
    </location>
</feature>
<sequence>MSGGDGTQCVHGGEHGTHDVGAPIHQGPVLTSTYHLGRPEEAVPGADFYARADNPTWREFECRVGELDGGPCTVFPSGMAAIAAVLRGFTGPGRGVLLPSDGYYVARALAEEELAPLGIDVRLCATAGDWAAALAAGEPPGLVMLETPSNPGLEVCDVHAIAEMAHAAGAVLAVDNTTCTPLGQRPLDLGADLVVASDTKALSGHGDVLMGHVSAADPVHAEKVRAMRTRGGAIPGPMETWLALRGLGTLDLRLARQAENAGALAIALRDLELAGGVVRDVRWPGLVDDPSHELARKQMRRWNGVLRFTLPDTRAVSEFLSRTSLVDSATSFGGLRTAADRRARWGDAVPDGLVRLSCGIEDTDDLLDDAVGALEGL</sequence>
<dbReference type="InterPro" id="IPR000277">
    <property type="entry name" value="Cys/Met-Metab_PyrdxlP-dep_enz"/>
</dbReference>
<comment type="similarity">
    <text evidence="3">Belongs to the trans-sulfuration enzymes family.</text>
</comment>
<dbReference type="Gene3D" id="3.90.1150.10">
    <property type="entry name" value="Aspartate Aminotransferase, domain 1"/>
    <property type="match status" value="1"/>
</dbReference>
<organism evidence="5 6">
    <name type="scientific">Pseudonocardia nematodicida</name>
    <dbReference type="NCBI Taxonomy" id="1206997"/>
    <lineage>
        <taxon>Bacteria</taxon>
        <taxon>Bacillati</taxon>
        <taxon>Actinomycetota</taxon>
        <taxon>Actinomycetes</taxon>
        <taxon>Pseudonocardiales</taxon>
        <taxon>Pseudonocardiaceae</taxon>
        <taxon>Pseudonocardia</taxon>
    </lineage>
</organism>
<reference evidence="5 6" key="1">
    <citation type="submission" date="2024-03" db="EMBL/GenBank/DDBJ databases">
        <title>Draft genome sequence of Pseudonocardia nematodicida JCM 31783.</title>
        <authorList>
            <person name="Butdee W."/>
            <person name="Duangmal K."/>
        </authorList>
    </citation>
    <scope>NUCLEOTIDE SEQUENCE [LARGE SCALE GENOMIC DNA]</scope>
    <source>
        <strain evidence="5 6">JCM 31783</strain>
    </source>
</reference>
<dbReference type="PANTHER" id="PTHR11808:SF85">
    <property type="entry name" value="CYSTATHIONINE GAMMA-LYASE-RELATED"/>
    <property type="match status" value="1"/>
</dbReference>
<name>A0ABV1K5S1_9PSEU</name>
<evidence type="ECO:0000256" key="1">
    <source>
        <dbReference type="ARBA" id="ARBA00001933"/>
    </source>
</evidence>
<dbReference type="GO" id="GO:0016829">
    <property type="term" value="F:lyase activity"/>
    <property type="evidence" value="ECO:0007669"/>
    <property type="project" value="UniProtKB-KW"/>
</dbReference>
<keyword evidence="2 3" id="KW-0663">Pyridoxal phosphate</keyword>
<evidence type="ECO:0000256" key="3">
    <source>
        <dbReference type="RuleBase" id="RU362118"/>
    </source>
</evidence>